<gene>
    <name evidence="1" type="ORF">kam1_1080</name>
</gene>
<evidence type="ECO:0000313" key="2">
    <source>
        <dbReference type="Proteomes" id="UP000315925"/>
    </source>
</evidence>
<protein>
    <submittedName>
        <fullName evidence="1">Uncharacterized protein</fullName>
    </submittedName>
</protein>
<dbReference type="AlphaFoldDB" id="A0A516TM44"/>
<dbReference type="EMBL" id="CP037899">
    <property type="protein sequence ID" value="QDQ42310.1"/>
    <property type="molecule type" value="Genomic_DNA"/>
</dbReference>
<sequence length="109" mass="12255">MDTMKRKINLSFLLAAIFVVIFGGEFARADMMLTTKGYRLTILPIMGAEKVEVPEGKVKVRELAELSLDNKKSSSNIQKDFSKKAIEKKCPYFVLNNKGIDQVTKLALK</sequence>
<name>A0A516TM44_9BACT</name>
<accession>A0A516TM44</accession>
<proteinExistence type="predicted"/>
<organism evidence="1 2">
    <name type="scientific">Methylacidiphilum kamchatkense Kam1</name>
    <dbReference type="NCBI Taxonomy" id="1202785"/>
    <lineage>
        <taxon>Bacteria</taxon>
        <taxon>Pseudomonadati</taxon>
        <taxon>Verrucomicrobiota</taxon>
        <taxon>Methylacidiphilae</taxon>
        <taxon>Methylacidiphilales</taxon>
        <taxon>Methylacidiphilaceae</taxon>
        <taxon>Methylacidiphilum (ex Ratnadevi et al. 2023)</taxon>
    </lineage>
</organism>
<dbReference type="KEGG" id="mkc:kam1_1080"/>
<reference evidence="2" key="1">
    <citation type="submission" date="2019-03" db="EMBL/GenBank/DDBJ databases">
        <title>Complete genome of Methylacidiphilum kamchatkense Kam1.</title>
        <authorList>
            <person name="Kruse T."/>
            <person name="Murarilal Ratnadevi C."/>
            <person name="Erikstad H.-A."/>
            <person name="Birkeland N.-K."/>
        </authorList>
    </citation>
    <scope>NUCLEOTIDE SEQUENCE [LARGE SCALE GENOMIC DNA]</scope>
    <source>
        <strain evidence="2">kam1</strain>
    </source>
</reference>
<dbReference type="STRING" id="1202785.A946_07255"/>
<evidence type="ECO:0000313" key="1">
    <source>
        <dbReference type="EMBL" id="QDQ42310.1"/>
    </source>
</evidence>
<dbReference type="Proteomes" id="UP000315925">
    <property type="component" value="Chromosome"/>
</dbReference>